<sequence length="136" mass="14744">MSASSPPSFLPSEERGLPAWQIWVTFIAAALASFVASMAEMRQVGQVWLDCEMDSAGMGFGFVIFHLPVLFFGQTALVGAVATAAMAVVRPRPRAVLLAVTVGLGVLILCAFMYFTFNGLPVSNQFCRTPQPTWWP</sequence>
<keyword evidence="1" id="KW-0812">Transmembrane</keyword>
<feature type="transmembrane region" description="Helical" evidence="1">
    <location>
        <begin position="20"/>
        <end position="39"/>
    </location>
</feature>
<dbReference type="EMBL" id="JBITLE010000002">
    <property type="protein sequence ID" value="MFI7262116.1"/>
    <property type="molecule type" value="Genomic_DNA"/>
</dbReference>
<proteinExistence type="predicted"/>
<keyword evidence="1" id="KW-0472">Membrane</keyword>
<keyword evidence="1" id="KW-1133">Transmembrane helix</keyword>
<reference evidence="2 3" key="1">
    <citation type="submission" date="2024-10" db="EMBL/GenBank/DDBJ databases">
        <title>The Natural Products Discovery Center: Release of the First 8490 Sequenced Strains for Exploring Actinobacteria Biosynthetic Diversity.</title>
        <authorList>
            <person name="Kalkreuter E."/>
            <person name="Kautsar S.A."/>
            <person name="Yang D."/>
            <person name="Bader C.D."/>
            <person name="Teijaro C.N."/>
            <person name="Fluegel L."/>
            <person name="Davis C.M."/>
            <person name="Simpson J.R."/>
            <person name="Lauterbach L."/>
            <person name="Steele A.D."/>
            <person name="Gui C."/>
            <person name="Meng S."/>
            <person name="Li G."/>
            <person name="Viehrig K."/>
            <person name="Ye F."/>
            <person name="Su P."/>
            <person name="Kiefer A.F."/>
            <person name="Nichols A."/>
            <person name="Cepeda A.J."/>
            <person name="Yan W."/>
            <person name="Fan B."/>
            <person name="Jiang Y."/>
            <person name="Adhikari A."/>
            <person name="Zheng C.-J."/>
            <person name="Schuster L."/>
            <person name="Cowan T.M."/>
            <person name="Smanski M.J."/>
            <person name="Chevrette M.G."/>
            <person name="De Carvalho L.P.S."/>
            <person name="Shen B."/>
        </authorList>
    </citation>
    <scope>NUCLEOTIDE SEQUENCE [LARGE SCALE GENOMIC DNA]</scope>
    <source>
        <strain evidence="2 3">NPDC049845</strain>
    </source>
</reference>
<keyword evidence="3" id="KW-1185">Reference proteome</keyword>
<evidence type="ECO:0000256" key="1">
    <source>
        <dbReference type="SAM" id="Phobius"/>
    </source>
</evidence>
<protein>
    <recommendedName>
        <fullName evidence="4">DoxX-like family protein</fullName>
    </recommendedName>
</protein>
<dbReference type="RefSeq" id="WP_396756419.1">
    <property type="nucleotide sequence ID" value="NZ_JBITLA010000001.1"/>
</dbReference>
<dbReference type="Proteomes" id="UP001612812">
    <property type="component" value="Unassembled WGS sequence"/>
</dbReference>
<feature type="transmembrane region" description="Helical" evidence="1">
    <location>
        <begin position="60"/>
        <end position="89"/>
    </location>
</feature>
<evidence type="ECO:0000313" key="3">
    <source>
        <dbReference type="Proteomes" id="UP001612812"/>
    </source>
</evidence>
<comment type="caution">
    <text evidence="2">The sequence shown here is derived from an EMBL/GenBank/DDBJ whole genome shotgun (WGS) entry which is preliminary data.</text>
</comment>
<evidence type="ECO:0000313" key="2">
    <source>
        <dbReference type="EMBL" id="MFI7262116.1"/>
    </source>
</evidence>
<name>A0ABW7ZGY7_9ACTN</name>
<feature type="transmembrane region" description="Helical" evidence="1">
    <location>
        <begin position="95"/>
        <end position="115"/>
    </location>
</feature>
<accession>A0ABW7ZGY7</accession>
<evidence type="ECO:0008006" key="4">
    <source>
        <dbReference type="Google" id="ProtNLM"/>
    </source>
</evidence>
<organism evidence="2 3">
    <name type="scientific">Micromonospora maritima</name>
    <dbReference type="NCBI Taxonomy" id="986711"/>
    <lineage>
        <taxon>Bacteria</taxon>
        <taxon>Bacillati</taxon>
        <taxon>Actinomycetota</taxon>
        <taxon>Actinomycetes</taxon>
        <taxon>Micromonosporales</taxon>
        <taxon>Micromonosporaceae</taxon>
        <taxon>Micromonospora</taxon>
    </lineage>
</organism>
<gene>
    <name evidence="2" type="ORF">ACIBP4_07435</name>
</gene>